<organism evidence="1 2">
    <name type="scientific">Arctium lappa</name>
    <name type="common">Greater burdock</name>
    <name type="synonym">Lappa major</name>
    <dbReference type="NCBI Taxonomy" id="4217"/>
    <lineage>
        <taxon>Eukaryota</taxon>
        <taxon>Viridiplantae</taxon>
        <taxon>Streptophyta</taxon>
        <taxon>Embryophyta</taxon>
        <taxon>Tracheophyta</taxon>
        <taxon>Spermatophyta</taxon>
        <taxon>Magnoliopsida</taxon>
        <taxon>eudicotyledons</taxon>
        <taxon>Gunneridae</taxon>
        <taxon>Pentapetalae</taxon>
        <taxon>asterids</taxon>
        <taxon>campanulids</taxon>
        <taxon>Asterales</taxon>
        <taxon>Asteraceae</taxon>
        <taxon>Carduoideae</taxon>
        <taxon>Cardueae</taxon>
        <taxon>Arctiinae</taxon>
        <taxon>Arctium</taxon>
    </lineage>
</organism>
<evidence type="ECO:0000313" key="2">
    <source>
        <dbReference type="Proteomes" id="UP001055879"/>
    </source>
</evidence>
<comment type="caution">
    <text evidence="1">The sequence shown here is derived from an EMBL/GenBank/DDBJ whole genome shotgun (WGS) entry which is preliminary data.</text>
</comment>
<reference evidence="2" key="1">
    <citation type="journal article" date="2022" name="Mol. Ecol. Resour.">
        <title>The genomes of chicory, endive, great burdock and yacon provide insights into Asteraceae palaeo-polyploidization history and plant inulin production.</title>
        <authorList>
            <person name="Fan W."/>
            <person name="Wang S."/>
            <person name="Wang H."/>
            <person name="Wang A."/>
            <person name="Jiang F."/>
            <person name="Liu H."/>
            <person name="Zhao H."/>
            <person name="Xu D."/>
            <person name="Zhang Y."/>
        </authorList>
    </citation>
    <scope>NUCLEOTIDE SEQUENCE [LARGE SCALE GENOMIC DNA]</scope>
    <source>
        <strain evidence="2">cv. Niubang</strain>
    </source>
</reference>
<proteinExistence type="predicted"/>
<accession>A0ACB9FKN4</accession>
<evidence type="ECO:0000313" key="1">
    <source>
        <dbReference type="EMBL" id="KAI3771266.1"/>
    </source>
</evidence>
<gene>
    <name evidence="1" type="ORF">L6452_02426</name>
</gene>
<dbReference type="Proteomes" id="UP001055879">
    <property type="component" value="Linkage Group LG01"/>
</dbReference>
<sequence>MADLPLPWKSRAKNCEPVEQSPVAHPNNKQFNVHDLKITHVDVHPTGSHRVLYLKSPFHVPNPFFMVYPRLLLDVDDYDYGGVPCSVGETTVLDFMVGVHADFVTEQIKATPIIESILETVPLYVDVESVFGFTGFVSY</sequence>
<protein>
    <submittedName>
        <fullName evidence="1">Uncharacterized protein</fullName>
    </submittedName>
</protein>
<name>A0ACB9FKN4_ARCLA</name>
<keyword evidence="2" id="KW-1185">Reference proteome</keyword>
<reference evidence="1 2" key="2">
    <citation type="journal article" date="2022" name="Mol. Ecol. Resour.">
        <title>The genomes of chicory, endive, great burdock and yacon provide insights into Asteraceae paleo-polyploidization history and plant inulin production.</title>
        <authorList>
            <person name="Fan W."/>
            <person name="Wang S."/>
            <person name="Wang H."/>
            <person name="Wang A."/>
            <person name="Jiang F."/>
            <person name="Liu H."/>
            <person name="Zhao H."/>
            <person name="Xu D."/>
            <person name="Zhang Y."/>
        </authorList>
    </citation>
    <scope>NUCLEOTIDE SEQUENCE [LARGE SCALE GENOMIC DNA]</scope>
    <source>
        <strain evidence="2">cv. Niubang</strain>
    </source>
</reference>
<dbReference type="EMBL" id="CM042047">
    <property type="protein sequence ID" value="KAI3771266.1"/>
    <property type="molecule type" value="Genomic_DNA"/>
</dbReference>